<evidence type="ECO:0000313" key="3">
    <source>
        <dbReference type="Proteomes" id="UP000799537"/>
    </source>
</evidence>
<proteinExistence type="predicted"/>
<dbReference type="GeneID" id="54559393"/>
<dbReference type="RefSeq" id="XP_033668712.1">
    <property type="nucleotide sequence ID" value="XM_033806121.1"/>
</dbReference>
<keyword evidence="3" id="KW-1185">Reference proteome</keyword>
<reference evidence="2" key="1">
    <citation type="journal article" date="2020" name="Stud. Mycol.">
        <title>101 Dothideomycetes genomes: a test case for predicting lifestyles and emergence of pathogens.</title>
        <authorList>
            <person name="Haridas S."/>
            <person name="Albert R."/>
            <person name="Binder M."/>
            <person name="Bloem J."/>
            <person name="Labutti K."/>
            <person name="Salamov A."/>
            <person name="Andreopoulos B."/>
            <person name="Baker S."/>
            <person name="Barry K."/>
            <person name="Bills G."/>
            <person name="Bluhm B."/>
            <person name="Cannon C."/>
            <person name="Castanera R."/>
            <person name="Culley D."/>
            <person name="Daum C."/>
            <person name="Ezra D."/>
            <person name="Gonzalez J."/>
            <person name="Henrissat B."/>
            <person name="Kuo A."/>
            <person name="Liang C."/>
            <person name="Lipzen A."/>
            <person name="Lutzoni F."/>
            <person name="Magnuson J."/>
            <person name="Mondo S."/>
            <person name="Nolan M."/>
            <person name="Ohm R."/>
            <person name="Pangilinan J."/>
            <person name="Park H.-J."/>
            <person name="Ramirez L."/>
            <person name="Alfaro M."/>
            <person name="Sun H."/>
            <person name="Tritt A."/>
            <person name="Yoshinaga Y."/>
            <person name="Zwiers L.-H."/>
            <person name="Turgeon B."/>
            <person name="Goodwin S."/>
            <person name="Spatafora J."/>
            <person name="Crous P."/>
            <person name="Grigoriev I."/>
        </authorList>
    </citation>
    <scope>NUCLEOTIDE SEQUENCE</scope>
    <source>
        <strain evidence="2">ATCC 36951</strain>
    </source>
</reference>
<evidence type="ECO:0000313" key="2">
    <source>
        <dbReference type="EMBL" id="KAF2167823.1"/>
    </source>
</evidence>
<protein>
    <submittedName>
        <fullName evidence="2">Uncharacterized protein</fullName>
    </submittedName>
</protein>
<dbReference type="AlphaFoldDB" id="A0A6A6CMH6"/>
<organism evidence="2 3">
    <name type="scientific">Zasmidium cellare ATCC 36951</name>
    <dbReference type="NCBI Taxonomy" id="1080233"/>
    <lineage>
        <taxon>Eukaryota</taxon>
        <taxon>Fungi</taxon>
        <taxon>Dikarya</taxon>
        <taxon>Ascomycota</taxon>
        <taxon>Pezizomycotina</taxon>
        <taxon>Dothideomycetes</taxon>
        <taxon>Dothideomycetidae</taxon>
        <taxon>Mycosphaerellales</taxon>
        <taxon>Mycosphaerellaceae</taxon>
        <taxon>Zasmidium</taxon>
    </lineage>
</organism>
<feature type="region of interest" description="Disordered" evidence="1">
    <location>
        <begin position="1"/>
        <end position="28"/>
    </location>
</feature>
<dbReference type="EMBL" id="ML993592">
    <property type="protein sequence ID" value="KAF2167823.1"/>
    <property type="molecule type" value="Genomic_DNA"/>
</dbReference>
<feature type="compositionally biased region" description="Polar residues" evidence="1">
    <location>
        <begin position="11"/>
        <end position="20"/>
    </location>
</feature>
<accession>A0A6A6CMH6</accession>
<evidence type="ECO:0000256" key="1">
    <source>
        <dbReference type="SAM" id="MobiDB-lite"/>
    </source>
</evidence>
<sequence>MQTEDEPLSPDTDTLSFPSEDSSDDDVPLGIQQQLSFRIFTLLNATVFYVGAHSAGATIDLYSEHWRYWAERRLVTPDGQDQMQLRKRTKVNRVLGEWQPQAHIMVTRNSRWVNGGETMTVAEMADEAIPDEEYQPGSAERFCREVNRSLKRLKVEIAKECWGWERPVVLRQRGVQIVTVTFGRTLLLGHLRAAGEWTDHVNKMTYKPPERLIGYEASIAAWKAQWQSKEAFVSWWSQGEQKSKKERVQRWGEVACPLTVTCGACGEKGTRYEVCEFCEMTWFLCEKCG</sequence>
<name>A0A6A6CMH6_ZASCE</name>
<dbReference type="Proteomes" id="UP000799537">
    <property type="component" value="Unassembled WGS sequence"/>
</dbReference>
<gene>
    <name evidence="2" type="ORF">M409DRAFT_21970</name>
</gene>